<dbReference type="Pfam" id="PF03734">
    <property type="entry name" value="YkuD"/>
    <property type="match status" value="1"/>
</dbReference>
<dbReference type="PANTHER" id="PTHR30582:SF2">
    <property type="entry name" value="L,D-TRANSPEPTIDASE YCIB-RELATED"/>
    <property type="match status" value="1"/>
</dbReference>
<feature type="chain" id="PRO_5026863681" description="L,D-TPase catalytic domain-containing protein" evidence="8">
    <location>
        <begin position="31"/>
        <end position="516"/>
    </location>
</feature>
<feature type="signal peptide" evidence="8">
    <location>
        <begin position="1"/>
        <end position="30"/>
    </location>
</feature>
<dbReference type="UniPathway" id="UPA00219"/>
<evidence type="ECO:0000256" key="3">
    <source>
        <dbReference type="ARBA" id="ARBA00022679"/>
    </source>
</evidence>
<keyword evidence="4 7" id="KW-0133">Cell shape</keyword>
<feature type="domain" description="L,D-TPase catalytic" evidence="9">
    <location>
        <begin position="393"/>
        <end position="515"/>
    </location>
</feature>
<evidence type="ECO:0000256" key="1">
    <source>
        <dbReference type="ARBA" id="ARBA00004752"/>
    </source>
</evidence>
<keyword evidence="8" id="KW-0732">Signal</keyword>
<sequence>MPIGPARTAALLAGLIFALVGAAMPGPAAATAQEIAPTNPDTGAGGVRYFAETGHNLRDPFRSRWEIAGGAETVGLPLSEERYVEGSGGVLQTFEGITLLLDPTQQAPWDIRGQPLEREVREDAAPASARRAVSGCASGDCQFFPDTGHTVSGAIAAYWSVSGDVPLFGLPVSEPFDAEDEDGNAVTVQVFERAVLEADGDGVRLRPLVALATAEGGAYDDPAFRPAPPSGGTTSLINAEDGLRLRSAPSMDAEVIAVLPDKAEFIAPPGDHGSWVPGYVDGFAGWVSAEYLDAAPPLPTLAVQDWTTEVWQGAALGETNVRAQPTTKARVVEELQYGNPLQVTAWVEGEEVFEGADLWAQVGPNQYVYARNVGRTAPVLPPPVPADAPVQGRWIDVDLTQQVMVAYDGRTPVRVVETTTGMAGWETPPGFYFINNRVGNETMTSGAIGAEHFYELRDVLFTQYFTDRGHAIHFAWWRTEETIGRPGSHGCLNLLLDDARFFWDWAGIGTPVYVHP</sequence>
<keyword evidence="3" id="KW-0808">Transferase</keyword>
<dbReference type="PROSITE" id="PS52029">
    <property type="entry name" value="LD_TPASE"/>
    <property type="match status" value="1"/>
</dbReference>
<dbReference type="GO" id="GO:0016740">
    <property type="term" value="F:transferase activity"/>
    <property type="evidence" value="ECO:0007669"/>
    <property type="project" value="UniProtKB-KW"/>
</dbReference>
<dbReference type="CDD" id="cd16913">
    <property type="entry name" value="YkuD_like"/>
    <property type="match status" value="1"/>
</dbReference>
<dbReference type="GO" id="GO:0008360">
    <property type="term" value="P:regulation of cell shape"/>
    <property type="evidence" value="ECO:0007669"/>
    <property type="project" value="UniProtKB-UniRule"/>
</dbReference>
<comment type="pathway">
    <text evidence="1 7">Cell wall biogenesis; peptidoglycan biosynthesis.</text>
</comment>
<protein>
    <recommendedName>
        <fullName evidence="9">L,D-TPase catalytic domain-containing protein</fullName>
    </recommendedName>
</protein>
<feature type="active site" description="Proton donor/acceptor" evidence="7">
    <location>
        <position position="473"/>
    </location>
</feature>
<evidence type="ECO:0000256" key="5">
    <source>
        <dbReference type="ARBA" id="ARBA00022984"/>
    </source>
</evidence>
<dbReference type="GO" id="GO:0071972">
    <property type="term" value="F:peptidoglycan L,D-transpeptidase activity"/>
    <property type="evidence" value="ECO:0007669"/>
    <property type="project" value="TreeGrafter"/>
</dbReference>
<dbReference type="InterPro" id="IPR038063">
    <property type="entry name" value="Transpep_catalytic_dom"/>
</dbReference>
<dbReference type="InterPro" id="IPR050979">
    <property type="entry name" value="LD-transpeptidase"/>
</dbReference>
<dbReference type="InterPro" id="IPR005490">
    <property type="entry name" value="LD_TPept_cat_dom"/>
</dbReference>
<feature type="active site" description="Nucleophile" evidence="7">
    <location>
        <position position="491"/>
    </location>
</feature>
<dbReference type="AlphaFoldDB" id="A0A6J4U5J5"/>
<dbReference type="GO" id="GO:0018104">
    <property type="term" value="P:peptidoglycan-protein cross-linking"/>
    <property type="evidence" value="ECO:0007669"/>
    <property type="project" value="TreeGrafter"/>
</dbReference>
<keyword evidence="5 7" id="KW-0573">Peptidoglycan synthesis</keyword>
<dbReference type="Gene3D" id="2.30.30.40">
    <property type="entry name" value="SH3 Domains"/>
    <property type="match status" value="1"/>
</dbReference>
<evidence type="ECO:0000259" key="9">
    <source>
        <dbReference type="PROSITE" id="PS52029"/>
    </source>
</evidence>
<keyword evidence="6 7" id="KW-0961">Cell wall biogenesis/degradation</keyword>
<gene>
    <name evidence="10" type="ORF">AVDCRST_MAG73-1987</name>
</gene>
<proteinExistence type="inferred from homology"/>
<dbReference type="GO" id="GO:0005576">
    <property type="term" value="C:extracellular region"/>
    <property type="evidence" value="ECO:0007669"/>
    <property type="project" value="TreeGrafter"/>
</dbReference>
<evidence type="ECO:0000256" key="2">
    <source>
        <dbReference type="ARBA" id="ARBA00005992"/>
    </source>
</evidence>
<reference evidence="10" key="1">
    <citation type="submission" date="2020-02" db="EMBL/GenBank/DDBJ databases">
        <authorList>
            <person name="Meier V. D."/>
        </authorList>
    </citation>
    <scope>NUCLEOTIDE SEQUENCE</scope>
    <source>
        <strain evidence="10">AVDCRST_MAG73</strain>
    </source>
</reference>
<name>A0A6J4U5J5_9BACT</name>
<evidence type="ECO:0000313" key="10">
    <source>
        <dbReference type="EMBL" id="CAA9541563.1"/>
    </source>
</evidence>
<organism evidence="10">
    <name type="scientific">uncultured Thermomicrobiales bacterium</name>
    <dbReference type="NCBI Taxonomy" id="1645740"/>
    <lineage>
        <taxon>Bacteria</taxon>
        <taxon>Pseudomonadati</taxon>
        <taxon>Thermomicrobiota</taxon>
        <taxon>Thermomicrobia</taxon>
        <taxon>Thermomicrobiales</taxon>
        <taxon>environmental samples</taxon>
    </lineage>
</organism>
<dbReference type="GO" id="GO:0071555">
    <property type="term" value="P:cell wall organization"/>
    <property type="evidence" value="ECO:0007669"/>
    <property type="project" value="UniProtKB-UniRule"/>
</dbReference>
<evidence type="ECO:0000256" key="8">
    <source>
        <dbReference type="SAM" id="SignalP"/>
    </source>
</evidence>
<accession>A0A6J4U5J5</accession>
<comment type="similarity">
    <text evidence="2">Belongs to the YkuD family.</text>
</comment>
<dbReference type="Gene3D" id="2.40.440.10">
    <property type="entry name" value="L,D-transpeptidase catalytic domain-like"/>
    <property type="match status" value="1"/>
</dbReference>
<dbReference type="EMBL" id="CADCWE010000125">
    <property type="protein sequence ID" value="CAA9541563.1"/>
    <property type="molecule type" value="Genomic_DNA"/>
</dbReference>
<evidence type="ECO:0000256" key="4">
    <source>
        <dbReference type="ARBA" id="ARBA00022960"/>
    </source>
</evidence>
<evidence type="ECO:0000256" key="7">
    <source>
        <dbReference type="PROSITE-ProRule" id="PRU01373"/>
    </source>
</evidence>
<dbReference type="PANTHER" id="PTHR30582">
    <property type="entry name" value="L,D-TRANSPEPTIDASE"/>
    <property type="match status" value="1"/>
</dbReference>
<evidence type="ECO:0000256" key="6">
    <source>
        <dbReference type="ARBA" id="ARBA00023316"/>
    </source>
</evidence>
<dbReference type="SUPFAM" id="SSF141523">
    <property type="entry name" value="L,D-transpeptidase catalytic domain-like"/>
    <property type="match status" value="1"/>
</dbReference>